<dbReference type="RefSeq" id="WP_065995232.1">
    <property type="nucleotide sequence ID" value="NZ_CP029397.2"/>
</dbReference>
<dbReference type="NCBIfam" id="TIGR02098">
    <property type="entry name" value="MJ0042_CXXC"/>
    <property type="match status" value="1"/>
</dbReference>
<dbReference type="EMBL" id="CP029397">
    <property type="protein sequence ID" value="AWL28389.1"/>
    <property type="molecule type" value="Genomic_DNA"/>
</dbReference>
<sequence>MSDKQTRCPNCLTLYKVSVMQLTIAEGMVCCPKCSTEFNALLNLVQISINLDQDSPLTAKDAQVSFNQLPTGDLSQFNIGHEAITEFFNRKIQNSNIDLRTYLNTLKFVEDSALNVFPSLHLATHHNHKSHQHLQKTRLYYVMWTLINIALVSILSFQILWFNPNLLDRYPILNSIFTQTCSVLRCETIDQRYKQIQIKNLQVKALNNQETEFSGQLLNQFSKSLELPLIKATVYKENTKIKTFIVSPQDYLVNSLAGIKRIPQNSPYAFKFELSIQKNSIDSWKLEIIHP</sequence>
<accession>A0A2S2FBS1</accession>
<evidence type="ECO:0000256" key="1">
    <source>
        <dbReference type="SAM" id="Phobius"/>
    </source>
</evidence>
<dbReference type="STRING" id="1871111.GCA_001704615_01767"/>
<dbReference type="Proteomes" id="UP000245977">
    <property type="component" value="Chromosome"/>
</dbReference>
<dbReference type="InterPro" id="IPR021834">
    <property type="entry name" value="DUF3426"/>
</dbReference>
<keyword evidence="1" id="KW-0472">Membrane</keyword>
<organism evidence="2 3">
    <name type="scientific">Acinetobacter defluvii</name>
    <dbReference type="NCBI Taxonomy" id="1871111"/>
    <lineage>
        <taxon>Bacteria</taxon>
        <taxon>Pseudomonadati</taxon>
        <taxon>Pseudomonadota</taxon>
        <taxon>Gammaproteobacteria</taxon>
        <taxon>Moraxellales</taxon>
        <taxon>Moraxellaceae</taxon>
        <taxon>Acinetobacter</taxon>
    </lineage>
</organism>
<keyword evidence="1" id="KW-1133">Transmembrane helix</keyword>
<name>A0A2S2FBS1_9GAMM</name>
<feature type="transmembrane region" description="Helical" evidence="1">
    <location>
        <begin position="139"/>
        <end position="162"/>
    </location>
</feature>
<keyword evidence="3" id="KW-1185">Reference proteome</keyword>
<keyword evidence="1" id="KW-0812">Transmembrane</keyword>
<proteinExistence type="predicted"/>
<dbReference type="AlphaFoldDB" id="A0A2S2FBS1"/>
<dbReference type="OrthoDB" id="5294582at2"/>
<dbReference type="Pfam" id="PF11906">
    <property type="entry name" value="DUF3426"/>
    <property type="match status" value="1"/>
</dbReference>
<evidence type="ECO:0000313" key="2">
    <source>
        <dbReference type="EMBL" id="AWL28389.1"/>
    </source>
</evidence>
<dbReference type="InterPro" id="IPR011723">
    <property type="entry name" value="Znf/thioredoxin_put"/>
</dbReference>
<reference evidence="2" key="1">
    <citation type="submission" date="2019-08" db="EMBL/GenBank/DDBJ databases">
        <title>The complete genome of Acinetobacter defluvii strain WCHAD010030.</title>
        <authorList>
            <person name="Hu Y."/>
            <person name="Qin J."/>
            <person name="Feng Y."/>
            <person name="Zong Z."/>
        </authorList>
    </citation>
    <scope>NUCLEOTIDE SEQUENCE</scope>
    <source>
        <strain evidence="2">WCHA30</strain>
    </source>
</reference>
<dbReference type="KEGG" id="adv:DJ533_07335"/>
<protein>
    <submittedName>
        <fullName evidence="2">DUF3426 domain-containing protein</fullName>
    </submittedName>
</protein>
<evidence type="ECO:0000313" key="3">
    <source>
        <dbReference type="Proteomes" id="UP000245977"/>
    </source>
</evidence>
<gene>
    <name evidence="2" type="ORF">DJ533_07335</name>
</gene>